<sequence>MPPANRPTPAASSMDAQLLIKACELHWDTHQGNCSGFVKAVAAELGVGLSGQANDIVKHISENWWSIDSGVEARNWAEAGYLVVAGLEAQPNGHVVVVVPGPLANGKYPTAYWGRLGSSGKKNTTLNYSWNSATRDKVVYCGTLVLKK</sequence>
<accession>A0AAU7CNP6</accession>
<proteinExistence type="predicted"/>
<dbReference type="AlphaFoldDB" id="A0AAU7CNP6"/>
<name>A0AAU7CNP6_9BACT</name>
<evidence type="ECO:0008006" key="2">
    <source>
        <dbReference type="Google" id="ProtNLM"/>
    </source>
</evidence>
<dbReference type="EMBL" id="CP155447">
    <property type="protein sequence ID" value="XBH06959.1"/>
    <property type="molecule type" value="Genomic_DNA"/>
</dbReference>
<dbReference type="Gene3D" id="3.90.1720.10">
    <property type="entry name" value="endopeptidase domain like (from Nostoc punctiforme)"/>
    <property type="match status" value="1"/>
</dbReference>
<organism evidence="1">
    <name type="scientific">Singulisphaera sp. Ch08</name>
    <dbReference type="NCBI Taxonomy" id="3120278"/>
    <lineage>
        <taxon>Bacteria</taxon>
        <taxon>Pseudomonadati</taxon>
        <taxon>Planctomycetota</taxon>
        <taxon>Planctomycetia</taxon>
        <taxon>Isosphaerales</taxon>
        <taxon>Isosphaeraceae</taxon>
        <taxon>Singulisphaera</taxon>
    </lineage>
</organism>
<reference evidence="1" key="1">
    <citation type="submission" date="2024-05" db="EMBL/GenBank/DDBJ databases">
        <title>Planctomycetes of the genus Singulisphaera possess chitinolytic capabilities.</title>
        <authorList>
            <person name="Ivanova A."/>
        </authorList>
    </citation>
    <scope>NUCLEOTIDE SEQUENCE</scope>
    <source>
        <strain evidence="1">Ch08T</strain>
    </source>
</reference>
<evidence type="ECO:0000313" key="1">
    <source>
        <dbReference type="EMBL" id="XBH06959.1"/>
    </source>
</evidence>
<dbReference type="RefSeq" id="WP_406699807.1">
    <property type="nucleotide sequence ID" value="NZ_CP155447.1"/>
</dbReference>
<gene>
    <name evidence="1" type="ORF">V5E97_13220</name>
</gene>
<protein>
    <recommendedName>
        <fullName evidence="2">Peptidase C51 domain-containing protein</fullName>
    </recommendedName>
</protein>